<feature type="domain" description="KANL3/Tex30 alpha/beta hydrolase-like" evidence="1">
    <location>
        <begin position="31"/>
        <end position="200"/>
    </location>
</feature>
<dbReference type="PANTHER" id="PTHR13136">
    <property type="entry name" value="TESTIS DEVELOPMENT PROTEIN PRTD"/>
    <property type="match status" value="1"/>
</dbReference>
<dbReference type="AlphaFoldDB" id="A0A847S9T0"/>
<dbReference type="SUPFAM" id="SSF53474">
    <property type="entry name" value="alpha/beta-Hydrolases"/>
    <property type="match status" value="1"/>
</dbReference>
<organism evidence="2 3">
    <name type="scientific">Chitinophaga eiseniae</name>
    <dbReference type="NCBI Taxonomy" id="634771"/>
    <lineage>
        <taxon>Bacteria</taxon>
        <taxon>Pseudomonadati</taxon>
        <taxon>Bacteroidota</taxon>
        <taxon>Chitinophagia</taxon>
        <taxon>Chitinophagales</taxon>
        <taxon>Chitinophagaceae</taxon>
        <taxon>Chitinophaga</taxon>
    </lineage>
</organism>
<dbReference type="InterPro" id="IPR046879">
    <property type="entry name" value="KANL3/Tex30_Abhydrolase"/>
</dbReference>
<protein>
    <submittedName>
        <fullName evidence="2">Alpha/beta hydrolase</fullName>
    </submittedName>
</protein>
<proteinExistence type="predicted"/>
<dbReference type="Gene3D" id="3.40.50.1820">
    <property type="entry name" value="alpha/beta hydrolase"/>
    <property type="match status" value="1"/>
</dbReference>
<dbReference type="InterPro" id="IPR029058">
    <property type="entry name" value="AB_hydrolase_fold"/>
</dbReference>
<accession>A0A847S9T0</accession>
<gene>
    <name evidence="2" type="ORF">HGH91_07945</name>
</gene>
<dbReference type="Pfam" id="PF20408">
    <property type="entry name" value="Abhydrolase_11"/>
    <property type="match status" value="1"/>
</dbReference>
<dbReference type="PANTHER" id="PTHR13136:SF11">
    <property type="entry name" value="TESTIS-EXPRESSED PROTEIN 30"/>
    <property type="match status" value="1"/>
</dbReference>
<reference evidence="2 3" key="1">
    <citation type="submission" date="2020-04" db="EMBL/GenBank/DDBJ databases">
        <authorList>
            <person name="Yin C."/>
        </authorList>
    </citation>
    <scope>NUCLEOTIDE SEQUENCE [LARGE SCALE GENOMIC DNA]</scope>
    <source>
        <strain evidence="2 3">Ak56</strain>
    </source>
</reference>
<dbReference type="Proteomes" id="UP000552864">
    <property type="component" value="Unassembled WGS sequence"/>
</dbReference>
<dbReference type="GO" id="GO:0016787">
    <property type="term" value="F:hydrolase activity"/>
    <property type="evidence" value="ECO:0007669"/>
    <property type="project" value="UniProtKB-KW"/>
</dbReference>
<keyword evidence="2" id="KW-0378">Hydrolase</keyword>
<name>A0A847S9T0_9BACT</name>
<comment type="caution">
    <text evidence="2">The sequence shown here is derived from an EMBL/GenBank/DDBJ whole genome shotgun (WGS) entry which is preliminary data.</text>
</comment>
<dbReference type="RefSeq" id="WP_168737952.1">
    <property type="nucleotide sequence ID" value="NZ_JABAHZ010000002.1"/>
</dbReference>
<sequence>MKTQSFTLTVSPSVGTVSAKYIAPDKPACIFTLAHGAGAGMDHSFMETLATALAQAGIATLRFNFPFAENKKGRPDAPAVAHETIAAAIAKAQELHPKLPLFASGKSFGGRMSSQYLAMHPESAVKGIVFYGFPLHPSGKPGTERAEHLKALKIPMLFLQGSKDTLATWDLIETVCRSLRKATLVKLEGADHSFKAGKKDVMSLLVSETKQWVEKVLK</sequence>
<evidence type="ECO:0000313" key="2">
    <source>
        <dbReference type="EMBL" id="NLR78551.1"/>
    </source>
</evidence>
<evidence type="ECO:0000259" key="1">
    <source>
        <dbReference type="Pfam" id="PF20408"/>
    </source>
</evidence>
<evidence type="ECO:0000313" key="3">
    <source>
        <dbReference type="Proteomes" id="UP000552864"/>
    </source>
</evidence>
<dbReference type="InterPro" id="IPR026555">
    <property type="entry name" value="NSL3/Tex30"/>
</dbReference>
<dbReference type="EMBL" id="JABAHZ010000002">
    <property type="protein sequence ID" value="NLR78551.1"/>
    <property type="molecule type" value="Genomic_DNA"/>
</dbReference>
<keyword evidence="3" id="KW-1185">Reference proteome</keyword>